<dbReference type="EMBL" id="CP063196">
    <property type="protein sequence ID" value="UOE20555.1"/>
    <property type="molecule type" value="Genomic_DNA"/>
</dbReference>
<dbReference type="PROSITE" id="PS50931">
    <property type="entry name" value="HTH_LYSR"/>
    <property type="match status" value="1"/>
</dbReference>
<keyword evidence="3" id="KW-0238">DNA-binding</keyword>
<dbReference type="SUPFAM" id="SSF53850">
    <property type="entry name" value="Periplasmic binding protein-like II"/>
    <property type="match status" value="1"/>
</dbReference>
<dbReference type="Proteomes" id="UP000265719">
    <property type="component" value="Chromosome"/>
</dbReference>
<sequence>MDLTRLRLLVELRRLGTMTAVSEVTGMGTSAISKHLAVLEREAGVRLLAPDGRRVRLTPAGRRLAEHAVDILGRVEAARAEMAGEGAPVGRIDLVTFVSMTVPVVLPALERLRREHPGVEVRLIEHEPDQALDLLLGGEADLGLIYEYSLVPRRVPEGITLRPVGTEPLFLAQSAATGAGRRTMTRERLRALADAPWIANSRDSDEDELVRRMCAAAGFRPDIRHRIDTLEAVSAIVAAGWGVGLLPKLAAAPRRRGVVHTPLGGLAGVRRIYLAGRSGAWAWLPLRAVARQIRRAACEVLDDVDVAAPPTEDGEAL</sequence>
<dbReference type="PANTHER" id="PTHR30346:SF29">
    <property type="entry name" value="LYSR SUBSTRATE-BINDING"/>
    <property type="match status" value="1"/>
</dbReference>
<gene>
    <name evidence="5" type="ORF">NI17_004865</name>
</gene>
<accession>A0A399G977</accession>
<evidence type="ECO:0000256" key="2">
    <source>
        <dbReference type="ARBA" id="ARBA00023015"/>
    </source>
</evidence>
<dbReference type="GO" id="GO:0032993">
    <property type="term" value="C:protein-DNA complex"/>
    <property type="evidence" value="ECO:0007669"/>
    <property type="project" value="TreeGrafter"/>
</dbReference>
<reference evidence="5" key="1">
    <citation type="submission" date="2020-10" db="EMBL/GenBank/DDBJ databases">
        <title>De novo genome project of the cellulose decomposer Thermobifida halotolerans type strain.</title>
        <authorList>
            <person name="Nagy I."/>
            <person name="Horvath B."/>
            <person name="Kukolya J."/>
            <person name="Nagy I."/>
            <person name="Orsini M."/>
        </authorList>
    </citation>
    <scope>NUCLEOTIDE SEQUENCE</scope>
    <source>
        <strain evidence="5">DSM 44931</strain>
    </source>
</reference>
<evidence type="ECO:0000313" key="6">
    <source>
        <dbReference type="Proteomes" id="UP000265719"/>
    </source>
</evidence>
<dbReference type="InterPro" id="IPR036390">
    <property type="entry name" value="WH_DNA-bd_sf"/>
</dbReference>
<organism evidence="5 6">
    <name type="scientific">Thermobifida halotolerans</name>
    <dbReference type="NCBI Taxonomy" id="483545"/>
    <lineage>
        <taxon>Bacteria</taxon>
        <taxon>Bacillati</taxon>
        <taxon>Actinomycetota</taxon>
        <taxon>Actinomycetes</taxon>
        <taxon>Streptosporangiales</taxon>
        <taxon>Nocardiopsidaceae</taxon>
        <taxon>Thermobifida</taxon>
    </lineage>
</organism>
<evidence type="ECO:0000313" key="5">
    <source>
        <dbReference type="EMBL" id="UOE20555.1"/>
    </source>
</evidence>
<dbReference type="RefSeq" id="WP_119267620.1">
    <property type="nucleotide sequence ID" value="NZ_CP063196.1"/>
</dbReference>
<dbReference type="Gene3D" id="3.40.190.10">
    <property type="entry name" value="Periplasmic binding protein-like II"/>
    <property type="match status" value="2"/>
</dbReference>
<dbReference type="Gene3D" id="1.10.10.10">
    <property type="entry name" value="Winged helix-like DNA-binding domain superfamily/Winged helix DNA-binding domain"/>
    <property type="match status" value="1"/>
</dbReference>
<evidence type="ECO:0000256" key="1">
    <source>
        <dbReference type="ARBA" id="ARBA00009437"/>
    </source>
</evidence>
<name>A0A399G977_9ACTN</name>
<dbReference type="InterPro" id="IPR036388">
    <property type="entry name" value="WH-like_DNA-bd_sf"/>
</dbReference>
<dbReference type="AlphaFoldDB" id="A0A399G977"/>
<protein>
    <submittedName>
        <fullName evidence="5">LysR family transcriptional regulator</fullName>
    </submittedName>
</protein>
<dbReference type="GO" id="GO:0003677">
    <property type="term" value="F:DNA binding"/>
    <property type="evidence" value="ECO:0007669"/>
    <property type="project" value="UniProtKB-KW"/>
</dbReference>
<dbReference type="GO" id="GO:0003700">
    <property type="term" value="F:DNA-binding transcription factor activity"/>
    <property type="evidence" value="ECO:0007669"/>
    <property type="project" value="InterPro"/>
</dbReference>
<dbReference type="KEGG" id="thao:NI17_004865"/>
<dbReference type="InterPro" id="IPR000847">
    <property type="entry name" value="LysR_HTH_N"/>
</dbReference>
<dbReference type="PANTHER" id="PTHR30346">
    <property type="entry name" value="TRANSCRIPTIONAL DUAL REGULATOR HCAR-RELATED"/>
    <property type="match status" value="1"/>
</dbReference>
<dbReference type="Pfam" id="PF03466">
    <property type="entry name" value="LysR_substrate"/>
    <property type="match status" value="1"/>
</dbReference>
<keyword evidence="4" id="KW-0804">Transcription</keyword>
<dbReference type="SUPFAM" id="SSF46785">
    <property type="entry name" value="Winged helix' DNA-binding domain"/>
    <property type="match status" value="1"/>
</dbReference>
<evidence type="ECO:0000256" key="3">
    <source>
        <dbReference type="ARBA" id="ARBA00023125"/>
    </source>
</evidence>
<proteinExistence type="inferred from homology"/>
<dbReference type="InterPro" id="IPR005119">
    <property type="entry name" value="LysR_subst-bd"/>
</dbReference>
<evidence type="ECO:0000256" key="4">
    <source>
        <dbReference type="ARBA" id="ARBA00023163"/>
    </source>
</evidence>
<comment type="similarity">
    <text evidence="1">Belongs to the LysR transcriptional regulatory family.</text>
</comment>
<keyword evidence="6" id="KW-1185">Reference proteome</keyword>
<dbReference type="Pfam" id="PF00126">
    <property type="entry name" value="HTH_1"/>
    <property type="match status" value="1"/>
</dbReference>
<keyword evidence="2" id="KW-0805">Transcription regulation</keyword>